<protein>
    <recommendedName>
        <fullName evidence="3">Group-specific protein</fullName>
    </recommendedName>
</protein>
<evidence type="ECO:0008006" key="3">
    <source>
        <dbReference type="Google" id="ProtNLM"/>
    </source>
</evidence>
<dbReference type="EMBL" id="JAQQDH010000002">
    <property type="protein sequence ID" value="MFM0443626.1"/>
    <property type="molecule type" value="Genomic_DNA"/>
</dbReference>
<proteinExistence type="predicted"/>
<evidence type="ECO:0000313" key="2">
    <source>
        <dbReference type="Proteomes" id="UP001629288"/>
    </source>
</evidence>
<dbReference type="Proteomes" id="UP001629288">
    <property type="component" value="Unassembled WGS sequence"/>
</dbReference>
<reference evidence="1 2" key="1">
    <citation type="journal article" date="2024" name="Chem. Sci.">
        <title>Discovery of megapolipeptins by genome mining of a Burkholderiales bacteria collection.</title>
        <authorList>
            <person name="Paulo B.S."/>
            <person name="Recchia M.J.J."/>
            <person name="Lee S."/>
            <person name="Fergusson C.H."/>
            <person name="Romanowski S.B."/>
            <person name="Hernandez A."/>
            <person name="Krull N."/>
            <person name="Liu D.Y."/>
            <person name="Cavanagh H."/>
            <person name="Bos A."/>
            <person name="Gray C.A."/>
            <person name="Murphy B.T."/>
            <person name="Linington R.G."/>
            <person name="Eustaquio A.S."/>
        </authorList>
    </citation>
    <scope>NUCLEOTIDE SEQUENCE [LARGE SCALE GENOMIC DNA]</scope>
    <source>
        <strain evidence="1 2">RL17-379-BIB-C</strain>
    </source>
</reference>
<dbReference type="RefSeq" id="WP_408128225.1">
    <property type="nucleotide sequence ID" value="NZ_JAQQDH010000002.1"/>
</dbReference>
<accession>A0ABW9BWC0</accession>
<keyword evidence="2" id="KW-1185">Reference proteome</keyword>
<evidence type="ECO:0000313" key="1">
    <source>
        <dbReference type="EMBL" id="MFM0443626.1"/>
    </source>
</evidence>
<sequence>MIDLAKILGPAATDALDPQYAIAVARRRGSIHWLLSDHDNFILDWRKWRDDFVKAGYDVPSLSDAATVRSGIVTVDETNADDFLAAPEVRHLTAAYLRKHLIGRFSEARSWWDVAFLFPIAFLDFDNKKLAAFYAAGAKIERYVPDGWVGEFSDFADTYPEAVFPSADKFWIVDGKDLLAELNRRGSAHEEE</sequence>
<gene>
    <name evidence="1" type="ORF">PQR00_08495</name>
</gene>
<comment type="caution">
    <text evidence="1">The sequence shown here is derived from an EMBL/GenBank/DDBJ whole genome shotgun (WGS) entry which is preliminary data.</text>
</comment>
<name>A0ABW9BWC0_9BURK</name>
<organism evidence="1 2">
    <name type="scientific">Paraburkholderia strydomiana</name>
    <dbReference type="NCBI Taxonomy" id="1245417"/>
    <lineage>
        <taxon>Bacteria</taxon>
        <taxon>Pseudomonadati</taxon>
        <taxon>Pseudomonadota</taxon>
        <taxon>Betaproteobacteria</taxon>
        <taxon>Burkholderiales</taxon>
        <taxon>Burkholderiaceae</taxon>
        <taxon>Paraburkholderia</taxon>
    </lineage>
</organism>